<evidence type="ECO:0000256" key="9">
    <source>
        <dbReference type="RuleBase" id="RU003357"/>
    </source>
</evidence>
<dbReference type="Gene3D" id="2.40.170.20">
    <property type="entry name" value="TonB-dependent receptor, beta-barrel domain"/>
    <property type="match status" value="1"/>
</dbReference>
<keyword evidence="14" id="KW-1185">Reference proteome</keyword>
<keyword evidence="10" id="KW-0732">Signal</keyword>
<evidence type="ECO:0000256" key="3">
    <source>
        <dbReference type="ARBA" id="ARBA00022452"/>
    </source>
</evidence>
<dbReference type="Pfam" id="PF07715">
    <property type="entry name" value="Plug"/>
    <property type="match status" value="1"/>
</dbReference>
<evidence type="ECO:0000313" key="14">
    <source>
        <dbReference type="Proteomes" id="UP001210231"/>
    </source>
</evidence>
<evidence type="ECO:0000256" key="2">
    <source>
        <dbReference type="ARBA" id="ARBA00022448"/>
    </source>
</evidence>
<protein>
    <submittedName>
        <fullName evidence="13">SusC/RagA family TonB-linked outer membrane protein</fullName>
    </submittedName>
</protein>
<feature type="domain" description="TonB-dependent receptor plug" evidence="12">
    <location>
        <begin position="114"/>
        <end position="220"/>
    </location>
</feature>
<dbReference type="InterPro" id="IPR037066">
    <property type="entry name" value="Plug_dom_sf"/>
</dbReference>
<dbReference type="RefSeq" id="WP_407030474.1">
    <property type="nucleotide sequence ID" value="NZ_JAQGEF010000004.1"/>
</dbReference>
<keyword evidence="5 9" id="KW-0798">TonB box</keyword>
<dbReference type="Pfam" id="PF00593">
    <property type="entry name" value="TonB_dep_Rec_b-barrel"/>
    <property type="match status" value="1"/>
</dbReference>
<evidence type="ECO:0000256" key="7">
    <source>
        <dbReference type="ARBA" id="ARBA00023237"/>
    </source>
</evidence>
<dbReference type="SUPFAM" id="SSF56935">
    <property type="entry name" value="Porins"/>
    <property type="match status" value="1"/>
</dbReference>
<dbReference type="InterPro" id="IPR023997">
    <property type="entry name" value="TonB-dep_OMP_SusC/RagA_CS"/>
</dbReference>
<comment type="subcellular location">
    <subcellularLocation>
        <location evidence="1 8">Cell outer membrane</location>
        <topology evidence="1 8">Multi-pass membrane protein</topology>
    </subcellularLocation>
</comment>
<evidence type="ECO:0000259" key="12">
    <source>
        <dbReference type="Pfam" id="PF07715"/>
    </source>
</evidence>
<dbReference type="InterPro" id="IPR023996">
    <property type="entry name" value="TonB-dep_OMP_SusC/RagA"/>
</dbReference>
<keyword evidence="2 8" id="KW-0813">Transport</keyword>
<keyword evidence="4 8" id="KW-0812">Transmembrane</keyword>
<sequence length="1075" mass="116599">MKKVLLNVVTLMFLSVSVWAQKKITGKVTDENGAPISGASVVVKGTRVGTTTDANGNYTITAPEGSKSLVISYVGQGEKEITIGSLSTYNVSLTAVAASTDEVVVVGYSTTTKEAFTGSAKQVSGEQLYNKSVSNVSQALAGEVAGVRVINTSGQPGTSATIRIRGIGSVNGNRSPLYVVDGVPYSGNLNTINPADIASMTVLKDAAATSIYGSRGANGVIVITTLSGKSKKSFIEVDVKYGSNMALLPRYDVIKSPEEYIGLAWESIYNHGVLTGNADPVAFANSRLFSANGISPAYNMWNVASVADLIDPTTRQVRSGVTRKWSPENWEDYAFQSSNRTEANIKLGGGDAKTNYFTSIGYLEDKGYSINSNFKRLSGRVNLNHEVKPWLSTKLNVNYANAETNNNGQGSSSNSVFWFVDNIPSIYPLYLRNPSTGVPVADTIFGGYEFDYGAGNGTQRGFGGLTNAIADATYNTSRSTRNELTANISFDFKITKHLTFDNRLGVQYYNNLAVTRNNKFYGSAAGQKGSLFHTRTDMMNLNLLNMLRYSRKFARVHNLEVLAAHEATKYKFTSASAGGQNLVDNYGLNLDNAIVKIPGAVGSFTDLNRLESYFAQANYDFDSKYYLSGTIRRDGSSRFYKGEPWGTFGSVGLAWVVTKEKFLNQSKILDYLKLKASYGILGDQSGLGYYPGYDRINISNLNGNPSFGVPTPGNALLTWESSKMFQVGAEFNLGKFITGSVDYYIKNTSNMIFNRSVGISNGYANITVNDGQLRNTGIEFDLTGHILKTKDAFIDLTVNGENFSNRIIRMPYDPSINGDKLLDIQGSYAYAKGNSVYDYYMRDFVGVNPATGLSQYKVFYEDANGNGAFDAGEQVINLQQFYNQNPDKVGTLKEGVTSTFAQATQYYVGKSSLPKLRGGINLNAGYKGFSLAVQFLYNIGGYSYDNVYAGLMGSGAAGGNNWHRDIFARWQAAGDVTNVPMLSNNQTPNSLGASTRFLTKADFISLNNVRLAYTIPASLTNKVGIQQATIFASGDNLWLGAARRGFNPSTSETGSSDTYRYSPLSTITAGVKVKF</sequence>
<dbReference type="InterPro" id="IPR000531">
    <property type="entry name" value="Beta-barrel_TonB"/>
</dbReference>
<evidence type="ECO:0000259" key="11">
    <source>
        <dbReference type="Pfam" id="PF00593"/>
    </source>
</evidence>
<feature type="chain" id="PRO_5047137267" evidence="10">
    <location>
        <begin position="21"/>
        <end position="1075"/>
    </location>
</feature>
<evidence type="ECO:0000256" key="10">
    <source>
        <dbReference type="SAM" id="SignalP"/>
    </source>
</evidence>
<dbReference type="InterPro" id="IPR036942">
    <property type="entry name" value="Beta-barrel_TonB_sf"/>
</dbReference>
<name>A0ABT4UH39_9BACT</name>
<dbReference type="InterPro" id="IPR012910">
    <property type="entry name" value="Plug_dom"/>
</dbReference>
<dbReference type="Gene3D" id="2.170.130.10">
    <property type="entry name" value="TonB-dependent receptor, plug domain"/>
    <property type="match status" value="1"/>
</dbReference>
<feature type="signal peptide" evidence="10">
    <location>
        <begin position="1"/>
        <end position="20"/>
    </location>
</feature>
<dbReference type="SUPFAM" id="SSF49464">
    <property type="entry name" value="Carboxypeptidase regulatory domain-like"/>
    <property type="match status" value="1"/>
</dbReference>
<accession>A0ABT4UH39</accession>
<dbReference type="NCBIfam" id="TIGR04056">
    <property type="entry name" value="OMP_RagA_SusC"/>
    <property type="match status" value="1"/>
</dbReference>
<dbReference type="Pfam" id="PF13715">
    <property type="entry name" value="CarbopepD_reg_2"/>
    <property type="match status" value="1"/>
</dbReference>
<keyword evidence="7 8" id="KW-0998">Cell outer membrane</keyword>
<keyword evidence="3 8" id="KW-1134">Transmembrane beta strand</keyword>
<evidence type="ECO:0000313" key="13">
    <source>
        <dbReference type="EMBL" id="MDA3614148.1"/>
    </source>
</evidence>
<dbReference type="NCBIfam" id="TIGR04057">
    <property type="entry name" value="SusC_RagA_signa"/>
    <property type="match status" value="1"/>
</dbReference>
<comment type="similarity">
    <text evidence="8 9">Belongs to the TonB-dependent receptor family.</text>
</comment>
<evidence type="ECO:0000256" key="4">
    <source>
        <dbReference type="ARBA" id="ARBA00022692"/>
    </source>
</evidence>
<keyword evidence="6 8" id="KW-0472">Membrane</keyword>
<dbReference type="InterPro" id="IPR008969">
    <property type="entry name" value="CarboxyPept-like_regulatory"/>
</dbReference>
<dbReference type="Gene3D" id="2.60.40.1120">
    <property type="entry name" value="Carboxypeptidase-like, regulatory domain"/>
    <property type="match status" value="1"/>
</dbReference>
<evidence type="ECO:0000256" key="6">
    <source>
        <dbReference type="ARBA" id="ARBA00023136"/>
    </source>
</evidence>
<dbReference type="EMBL" id="JAQGEF010000004">
    <property type="protein sequence ID" value="MDA3614148.1"/>
    <property type="molecule type" value="Genomic_DNA"/>
</dbReference>
<evidence type="ECO:0000256" key="8">
    <source>
        <dbReference type="PROSITE-ProRule" id="PRU01360"/>
    </source>
</evidence>
<evidence type="ECO:0000256" key="1">
    <source>
        <dbReference type="ARBA" id="ARBA00004571"/>
    </source>
</evidence>
<dbReference type="Proteomes" id="UP001210231">
    <property type="component" value="Unassembled WGS sequence"/>
</dbReference>
<reference evidence="13 14" key="1">
    <citation type="submission" date="2022-12" db="EMBL/GenBank/DDBJ databases">
        <title>Chitinophagaceae gen. sp. nov., a new member of the family Chitinophagaceae, isolated from soil in a chemical factory.</title>
        <authorList>
            <person name="Ke Z."/>
        </authorList>
    </citation>
    <scope>NUCLEOTIDE SEQUENCE [LARGE SCALE GENOMIC DNA]</scope>
    <source>
        <strain evidence="13 14">LY-5</strain>
    </source>
</reference>
<dbReference type="InterPro" id="IPR039426">
    <property type="entry name" value="TonB-dep_rcpt-like"/>
</dbReference>
<proteinExistence type="inferred from homology"/>
<evidence type="ECO:0000256" key="5">
    <source>
        <dbReference type="ARBA" id="ARBA00023077"/>
    </source>
</evidence>
<comment type="caution">
    <text evidence="13">The sequence shown here is derived from an EMBL/GenBank/DDBJ whole genome shotgun (WGS) entry which is preliminary data.</text>
</comment>
<organism evidence="13 14">
    <name type="scientific">Polluticaenibacter yanchengensis</name>
    <dbReference type="NCBI Taxonomy" id="3014562"/>
    <lineage>
        <taxon>Bacteria</taxon>
        <taxon>Pseudomonadati</taxon>
        <taxon>Bacteroidota</taxon>
        <taxon>Chitinophagia</taxon>
        <taxon>Chitinophagales</taxon>
        <taxon>Chitinophagaceae</taxon>
        <taxon>Polluticaenibacter</taxon>
    </lineage>
</organism>
<feature type="domain" description="TonB-dependent receptor-like beta-barrel" evidence="11">
    <location>
        <begin position="446"/>
        <end position="882"/>
    </location>
</feature>
<dbReference type="PROSITE" id="PS52016">
    <property type="entry name" value="TONB_DEPENDENT_REC_3"/>
    <property type="match status" value="1"/>
</dbReference>
<gene>
    <name evidence="13" type="ORF">O3P16_04975</name>
</gene>